<proteinExistence type="predicted"/>
<dbReference type="Proteomes" id="UP001501759">
    <property type="component" value="Unassembled WGS sequence"/>
</dbReference>
<name>A0ABP9JGG5_9ACTN</name>
<reference evidence="2" key="1">
    <citation type="journal article" date="2019" name="Int. J. Syst. Evol. Microbiol.">
        <title>The Global Catalogue of Microorganisms (GCM) 10K type strain sequencing project: providing services to taxonomists for standard genome sequencing and annotation.</title>
        <authorList>
            <consortium name="The Broad Institute Genomics Platform"/>
            <consortium name="The Broad Institute Genome Sequencing Center for Infectious Disease"/>
            <person name="Wu L."/>
            <person name="Ma J."/>
        </authorList>
    </citation>
    <scope>NUCLEOTIDE SEQUENCE [LARGE SCALE GENOMIC DNA]</scope>
    <source>
        <strain evidence="2">JCM 18409</strain>
    </source>
</reference>
<dbReference type="EMBL" id="BAABKB010000031">
    <property type="protein sequence ID" value="GAA5028764.1"/>
    <property type="molecule type" value="Genomic_DNA"/>
</dbReference>
<comment type="caution">
    <text evidence="1">The sequence shown here is derived from an EMBL/GenBank/DDBJ whole genome shotgun (WGS) entry which is preliminary data.</text>
</comment>
<evidence type="ECO:0000313" key="2">
    <source>
        <dbReference type="Proteomes" id="UP001501759"/>
    </source>
</evidence>
<accession>A0ABP9JGG5</accession>
<evidence type="ECO:0000313" key="1">
    <source>
        <dbReference type="EMBL" id="GAA5028764.1"/>
    </source>
</evidence>
<sequence>MRLIKCADATTPYATVQVSNPNSKSMRFDVHVAFLDANGGTVEALFHEVKVPAKGKVTAKVPVGGAGLAAKVDRCDVDPDALVQV</sequence>
<keyword evidence="2" id="KW-1185">Reference proteome</keyword>
<protein>
    <submittedName>
        <fullName evidence="1">Uncharacterized protein</fullName>
    </submittedName>
</protein>
<gene>
    <name evidence="1" type="ORF">GCM10023335_66990</name>
</gene>
<organism evidence="1 2">
    <name type="scientific">Streptomyces siamensis</name>
    <dbReference type="NCBI Taxonomy" id="1274986"/>
    <lineage>
        <taxon>Bacteria</taxon>
        <taxon>Bacillati</taxon>
        <taxon>Actinomycetota</taxon>
        <taxon>Actinomycetes</taxon>
        <taxon>Kitasatosporales</taxon>
        <taxon>Streptomycetaceae</taxon>
        <taxon>Streptomyces</taxon>
    </lineage>
</organism>